<dbReference type="RefSeq" id="WP_179568815.1">
    <property type="nucleotide sequence ID" value="NZ_JACBZY010000001.1"/>
</dbReference>
<dbReference type="GO" id="GO:0004553">
    <property type="term" value="F:hydrolase activity, hydrolyzing O-glycosyl compounds"/>
    <property type="evidence" value="ECO:0007669"/>
    <property type="project" value="TreeGrafter"/>
</dbReference>
<evidence type="ECO:0000259" key="1">
    <source>
        <dbReference type="Pfam" id="PF00723"/>
    </source>
</evidence>
<accession>A0A852YR48</accession>
<dbReference type="InterPro" id="IPR012341">
    <property type="entry name" value="6hp_glycosidase-like_sf"/>
</dbReference>
<dbReference type="InterPro" id="IPR045582">
    <property type="entry name" value="Trehalase-like_N"/>
</dbReference>
<proteinExistence type="predicted"/>
<evidence type="ECO:0000313" key="3">
    <source>
        <dbReference type="EMBL" id="NYH00170.1"/>
    </source>
</evidence>
<dbReference type="PANTHER" id="PTHR31616:SF0">
    <property type="entry name" value="GLUCAN 1,4-ALPHA-GLUCOSIDASE"/>
    <property type="match status" value="1"/>
</dbReference>
<dbReference type="EMBL" id="JACBZY010000001">
    <property type="protein sequence ID" value="NYH00170.1"/>
    <property type="molecule type" value="Genomic_DNA"/>
</dbReference>
<evidence type="ECO:0000259" key="2">
    <source>
        <dbReference type="Pfam" id="PF19291"/>
    </source>
</evidence>
<evidence type="ECO:0000313" key="4">
    <source>
        <dbReference type="Proteomes" id="UP000553888"/>
    </source>
</evidence>
<name>A0A852YR48_9MICO</name>
<dbReference type="GO" id="GO:0005975">
    <property type="term" value="P:carbohydrate metabolic process"/>
    <property type="evidence" value="ECO:0007669"/>
    <property type="project" value="InterPro"/>
</dbReference>
<dbReference type="Gene3D" id="1.50.10.10">
    <property type="match status" value="1"/>
</dbReference>
<gene>
    <name evidence="3" type="ORF">BJ979_002795</name>
</gene>
<sequence>MPLPIEEYALIGDGRTAALVGSDGGIDWLCLPRFDSASVFGALLGDDDHGRWMLAPADARGRRADARGRRADARAYVDDTVVLATRWVTDEGEIEVLDFLPSTEVRADTGAGTGADTAEHHTRIDVVRRVRGIRGTVRVRQELRIRFDYAAALPWMRQLGTDAEPALSATAGPDALVIRGPRFEPEDHRHAAEFDVSAGETVDTVLSWHPAHRTPPPPLDVDAALAGTLAEWRDWIADAETGGVHDDAVRRSLLLLRALTHRDTGGIVAASTTSLPEQPGGARNWDYRFVWLRDAALTLQALVARGFRAEAHHWRDWLLRAVAGDPGDLQIMYGLAGERRLPEWEVPTLPGYDGASPVRVGNAASEQFQADVVGEVILALEQTRRAGVTEDRFSWSLQQALLGWVEQHLDEPDNGVWEIRGEPQFFVHSRVLLWAAFDAAVRAVNEGGLEGPVERWEEHRDALRAEIEQKGVDPATGAFRQHYATSEVDAALLVLPQVGFVAADDPRMRATVELIEKQLMPDGLVLRYRTTSGVDGLAGDESPFLACSFWLVQVYAGQGRLDEAEALLDRLVGLANDVGMLSEEVDATTGAHRGNTPQAFSHLSLVRAAGAVAAARAARAGR</sequence>
<dbReference type="InterPro" id="IPR008928">
    <property type="entry name" value="6-hairpin_glycosidase_sf"/>
</dbReference>
<dbReference type="Pfam" id="PF00723">
    <property type="entry name" value="Glyco_hydro_15"/>
    <property type="match status" value="1"/>
</dbReference>
<organism evidence="3 4">
    <name type="scientific">Schumannella luteola</name>
    <dbReference type="NCBI Taxonomy" id="472059"/>
    <lineage>
        <taxon>Bacteria</taxon>
        <taxon>Bacillati</taxon>
        <taxon>Actinomycetota</taxon>
        <taxon>Actinomycetes</taxon>
        <taxon>Micrococcales</taxon>
        <taxon>Microbacteriaceae</taxon>
        <taxon>Schumannella</taxon>
    </lineage>
</organism>
<protein>
    <submittedName>
        <fullName evidence="3">GH15 family glucan-1,4-alpha-glucosidase</fullName>
    </submittedName>
</protein>
<comment type="caution">
    <text evidence="3">The sequence shown here is derived from an EMBL/GenBank/DDBJ whole genome shotgun (WGS) entry which is preliminary data.</text>
</comment>
<keyword evidence="4" id="KW-1185">Reference proteome</keyword>
<dbReference type="Pfam" id="PF19291">
    <property type="entry name" value="TREH_N"/>
    <property type="match status" value="1"/>
</dbReference>
<reference evidence="3 4" key="1">
    <citation type="submission" date="2020-07" db="EMBL/GenBank/DDBJ databases">
        <title>Sequencing the genomes of 1000 actinobacteria strains.</title>
        <authorList>
            <person name="Klenk H.-P."/>
        </authorList>
    </citation>
    <scope>NUCLEOTIDE SEQUENCE [LARGE SCALE GENOMIC DNA]</scope>
    <source>
        <strain evidence="3 4">DSM 23141</strain>
    </source>
</reference>
<dbReference type="AlphaFoldDB" id="A0A852YR48"/>
<dbReference type="Proteomes" id="UP000553888">
    <property type="component" value="Unassembled WGS sequence"/>
</dbReference>
<dbReference type="PANTHER" id="PTHR31616">
    <property type="entry name" value="TREHALASE"/>
    <property type="match status" value="1"/>
</dbReference>
<feature type="domain" description="Trehalase-like N-terminal" evidence="2">
    <location>
        <begin position="3"/>
        <end position="108"/>
    </location>
</feature>
<feature type="domain" description="GH15-like" evidence="1">
    <location>
        <begin position="243"/>
        <end position="609"/>
    </location>
</feature>
<dbReference type="InterPro" id="IPR011613">
    <property type="entry name" value="GH15-like"/>
</dbReference>
<dbReference type="SUPFAM" id="SSF48208">
    <property type="entry name" value="Six-hairpin glycosidases"/>
    <property type="match status" value="1"/>
</dbReference>